<dbReference type="Proteomes" id="UP000663864">
    <property type="component" value="Unassembled WGS sequence"/>
</dbReference>
<dbReference type="EMBL" id="CAJNOH010001091">
    <property type="protein sequence ID" value="CAF1174702.1"/>
    <property type="molecule type" value="Genomic_DNA"/>
</dbReference>
<keyword evidence="10" id="KW-1185">Reference proteome</keyword>
<dbReference type="EMBL" id="CAJNOU010000767">
    <property type="protein sequence ID" value="CAF1083219.1"/>
    <property type="molecule type" value="Genomic_DNA"/>
</dbReference>
<dbReference type="EMBL" id="CAJOBE010008138">
    <property type="protein sequence ID" value="CAF4054670.1"/>
    <property type="molecule type" value="Genomic_DNA"/>
</dbReference>
<name>A0A814HYS7_9BILA</name>
<dbReference type="OrthoDB" id="10021413at2759"/>
<evidence type="ECO:0000313" key="5">
    <source>
        <dbReference type="EMBL" id="CAF1431453.1"/>
    </source>
</evidence>
<proteinExistence type="predicted"/>
<dbReference type="Proteomes" id="UP000663889">
    <property type="component" value="Unassembled WGS sequence"/>
</dbReference>
<gene>
    <name evidence="8" type="ORF">FNK824_LOCUS28903</name>
    <name evidence="6" type="ORF">JBS370_LOCUS12327</name>
    <name evidence="5" type="ORF">JXQ802_LOCUS36459</name>
    <name evidence="7" type="ORF">OTI717_LOCUS29322</name>
    <name evidence="4" type="ORF">PYM288_LOCUS23467</name>
    <name evidence="3" type="ORF">RFH988_LOCUS19671</name>
    <name evidence="2" type="ORF">SEV965_LOCUS14963</name>
    <name evidence="1" type="ORF">ZHD862_LOCUS13230</name>
</gene>
<dbReference type="EMBL" id="CAJOBD010000999">
    <property type="protein sequence ID" value="CAF3746707.1"/>
    <property type="molecule type" value="Genomic_DNA"/>
</dbReference>
<evidence type="ECO:0000313" key="8">
    <source>
        <dbReference type="EMBL" id="CAF4054670.1"/>
    </source>
</evidence>
<dbReference type="EMBL" id="CAJNOO010001167">
    <property type="protein sequence ID" value="CAF1107847.1"/>
    <property type="molecule type" value="Genomic_DNA"/>
</dbReference>
<evidence type="ECO:0000313" key="4">
    <source>
        <dbReference type="EMBL" id="CAF1174702.1"/>
    </source>
</evidence>
<dbReference type="Proteomes" id="UP000663836">
    <property type="component" value="Unassembled WGS sequence"/>
</dbReference>
<accession>A0A814HYS7</accession>
<reference evidence="1" key="1">
    <citation type="submission" date="2021-02" db="EMBL/GenBank/DDBJ databases">
        <authorList>
            <person name="Nowell W R."/>
        </authorList>
    </citation>
    <scope>NUCLEOTIDE SEQUENCE</scope>
</reference>
<dbReference type="EMBL" id="CAJOAX010007334">
    <property type="protein sequence ID" value="CAF4006800.1"/>
    <property type="molecule type" value="Genomic_DNA"/>
</dbReference>
<dbReference type="Proteomes" id="UP000663870">
    <property type="component" value="Unassembled WGS sequence"/>
</dbReference>
<dbReference type="Proteomes" id="UP000663854">
    <property type="component" value="Unassembled WGS sequence"/>
</dbReference>
<sequence>MKTKFYFNPLTQEIIQLPKIIYDIIECILIRLISDISLEQISILRCCLPNFLYQLFQQKPYLIPQNVVDWIVQGIRIYNK</sequence>
<evidence type="ECO:0000313" key="3">
    <source>
        <dbReference type="EMBL" id="CAF1107847.1"/>
    </source>
</evidence>
<dbReference type="Proteomes" id="UP000663882">
    <property type="component" value="Unassembled WGS sequence"/>
</dbReference>
<dbReference type="Proteomes" id="UP000663874">
    <property type="component" value="Unassembled WGS sequence"/>
</dbReference>
<protein>
    <submittedName>
        <fullName evidence="1">Uncharacterized protein</fullName>
    </submittedName>
</protein>
<evidence type="ECO:0000313" key="7">
    <source>
        <dbReference type="EMBL" id="CAF4006800.1"/>
    </source>
</evidence>
<evidence type="ECO:0000313" key="1">
    <source>
        <dbReference type="EMBL" id="CAF1014924.1"/>
    </source>
</evidence>
<evidence type="ECO:0000313" key="9">
    <source>
        <dbReference type="Proteomes" id="UP000663864"/>
    </source>
</evidence>
<evidence type="ECO:0000313" key="10">
    <source>
        <dbReference type="Proteomes" id="UP000663870"/>
    </source>
</evidence>
<evidence type="ECO:0000313" key="2">
    <source>
        <dbReference type="EMBL" id="CAF1083219.1"/>
    </source>
</evidence>
<comment type="caution">
    <text evidence="1">The sequence shown here is derived from an EMBL/GenBank/DDBJ whole genome shotgun (WGS) entry which is preliminary data.</text>
</comment>
<dbReference type="Proteomes" id="UP000663823">
    <property type="component" value="Unassembled WGS sequence"/>
</dbReference>
<organism evidence="1 9">
    <name type="scientific">Rotaria sordida</name>
    <dbReference type="NCBI Taxonomy" id="392033"/>
    <lineage>
        <taxon>Eukaryota</taxon>
        <taxon>Metazoa</taxon>
        <taxon>Spiralia</taxon>
        <taxon>Gnathifera</taxon>
        <taxon>Rotifera</taxon>
        <taxon>Eurotatoria</taxon>
        <taxon>Bdelloidea</taxon>
        <taxon>Philodinida</taxon>
        <taxon>Philodinidae</taxon>
        <taxon>Rotaria</taxon>
    </lineage>
</organism>
<dbReference type="EMBL" id="CAJNOL010001873">
    <property type="protein sequence ID" value="CAF1431453.1"/>
    <property type="molecule type" value="Genomic_DNA"/>
</dbReference>
<dbReference type="AlphaFoldDB" id="A0A814HYS7"/>
<dbReference type="EMBL" id="CAJNOT010000539">
    <property type="protein sequence ID" value="CAF1014924.1"/>
    <property type="molecule type" value="Genomic_DNA"/>
</dbReference>
<evidence type="ECO:0000313" key="6">
    <source>
        <dbReference type="EMBL" id="CAF3746707.1"/>
    </source>
</evidence>